<feature type="transmembrane region" description="Helical" evidence="2">
    <location>
        <begin position="375"/>
        <end position="395"/>
    </location>
</feature>
<sequence length="401" mass="44257">MTIWTRRSPSTKLSEAAGTLDAAGWSGPVPQPGFGARLRRWARRHAFALTVILPTALAGIYLLGIAAPQYDSEARYLIRGRSAAAPSLGGLGDMMSGGALRPSAEDAMGIRDYLQSHDAVASLRGKLPLVEIFRRPEADPIARLWWEEPNAERLLDYFRRLVTVEYDTTSGITTLHVRSFRAEDSRGIATALLDLSEAMVNRLNERLQQDSLRVAREELARAEARLTAAQLAMSQFRERERAVDPTRSAAVAVETIGKLDGALAQARAELAEAQRFARADNPRLTTLRNRVEALDAQARAERERVSIGEAGLSQQIGDFERLSLERELARAQLASATASLEKARVDAQRQQLFLLRVVEPNLAEYARYPKATLTVLYIFLSLSVAYGLAWLLVAGMREHAA</sequence>
<dbReference type="PANTHER" id="PTHR32309:SF13">
    <property type="entry name" value="FERRIC ENTEROBACTIN TRANSPORT PROTEIN FEPE"/>
    <property type="match status" value="1"/>
</dbReference>
<feature type="coiled-coil region" evidence="1">
    <location>
        <begin position="205"/>
        <end position="239"/>
    </location>
</feature>
<feature type="transmembrane region" description="Helical" evidence="2">
    <location>
        <begin position="46"/>
        <end position="67"/>
    </location>
</feature>
<evidence type="ECO:0000256" key="1">
    <source>
        <dbReference type="SAM" id="Coils"/>
    </source>
</evidence>
<organism evidence="3">
    <name type="scientific">uncultured Craurococcus sp</name>
    <dbReference type="NCBI Taxonomy" id="1135998"/>
    <lineage>
        <taxon>Bacteria</taxon>
        <taxon>Pseudomonadati</taxon>
        <taxon>Pseudomonadota</taxon>
        <taxon>Alphaproteobacteria</taxon>
        <taxon>Acetobacterales</taxon>
        <taxon>Acetobacteraceae</taxon>
        <taxon>Craurococcus</taxon>
        <taxon>environmental samples</taxon>
    </lineage>
</organism>
<gene>
    <name evidence="3" type="ORF">AVDCRST_MAG27-4437</name>
</gene>
<evidence type="ECO:0000256" key="2">
    <source>
        <dbReference type="SAM" id="Phobius"/>
    </source>
</evidence>
<proteinExistence type="predicted"/>
<keyword evidence="2" id="KW-1133">Transmembrane helix</keyword>
<reference evidence="3" key="1">
    <citation type="submission" date="2020-02" db="EMBL/GenBank/DDBJ databases">
        <authorList>
            <person name="Meier V. D."/>
        </authorList>
    </citation>
    <scope>NUCLEOTIDE SEQUENCE</scope>
    <source>
        <strain evidence="3">AVDCRST_MAG27</strain>
    </source>
</reference>
<dbReference type="InterPro" id="IPR050445">
    <property type="entry name" value="Bact_polysacc_biosynth/exp"/>
</dbReference>
<keyword evidence="2" id="KW-0812">Transmembrane</keyword>
<keyword evidence="1" id="KW-0175">Coiled coil</keyword>
<dbReference type="AlphaFoldDB" id="A0A6J4JRD0"/>
<accession>A0A6J4JRD0</accession>
<dbReference type="GO" id="GO:0004713">
    <property type="term" value="F:protein tyrosine kinase activity"/>
    <property type="evidence" value="ECO:0007669"/>
    <property type="project" value="TreeGrafter"/>
</dbReference>
<name>A0A6J4JRD0_9PROT</name>
<evidence type="ECO:0000313" key="3">
    <source>
        <dbReference type="EMBL" id="CAA9285492.1"/>
    </source>
</evidence>
<dbReference type="PANTHER" id="PTHR32309">
    <property type="entry name" value="TYROSINE-PROTEIN KINASE"/>
    <property type="match status" value="1"/>
</dbReference>
<dbReference type="GO" id="GO:0005886">
    <property type="term" value="C:plasma membrane"/>
    <property type="evidence" value="ECO:0007669"/>
    <property type="project" value="TreeGrafter"/>
</dbReference>
<protein>
    <submittedName>
        <fullName evidence="3">Capsular polysaccharide export system inner membrane protein KpsE</fullName>
    </submittedName>
</protein>
<dbReference type="EMBL" id="CADCTD010000178">
    <property type="protein sequence ID" value="CAA9285492.1"/>
    <property type="molecule type" value="Genomic_DNA"/>
</dbReference>
<keyword evidence="2" id="KW-0472">Membrane</keyword>